<proteinExistence type="predicted"/>
<sequence length="103" mass="11248">MNISGIRPADGFYEKNTEKVMPEISAPITESKVTEEDGAVISRDRDVAASLTISAAGKAAAKNIAEAVGNMEKDTAIHRYQYLVKTNDEITEDEDRGLENFTL</sequence>
<accession>A0A1G5RT00</accession>
<dbReference type="RefSeq" id="WP_090160998.1">
    <property type="nucleotide sequence ID" value="NZ_FMWK01000002.1"/>
</dbReference>
<organism evidence="1 2">
    <name type="scientific">Pseudobutyrivibrio xylanivorans</name>
    <dbReference type="NCBI Taxonomy" id="185007"/>
    <lineage>
        <taxon>Bacteria</taxon>
        <taxon>Bacillati</taxon>
        <taxon>Bacillota</taxon>
        <taxon>Clostridia</taxon>
        <taxon>Lachnospirales</taxon>
        <taxon>Lachnospiraceae</taxon>
        <taxon>Pseudobutyrivibrio</taxon>
    </lineage>
</organism>
<evidence type="ECO:0000313" key="1">
    <source>
        <dbReference type="EMBL" id="SCZ76948.1"/>
    </source>
</evidence>
<protein>
    <submittedName>
        <fullName evidence="1">Uncharacterized protein</fullName>
    </submittedName>
</protein>
<dbReference type="Proteomes" id="UP000199428">
    <property type="component" value="Unassembled WGS sequence"/>
</dbReference>
<dbReference type="EMBL" id="FMWK01000002">
    <property type="protein sequence ID" value="SCZ76948.1"/>
    <property type="molecule type" value="Genomic_DNA"/>
</dbReference>
<gene>
    <name evidence="1" type="ORF">SAMN02910350_00529</name>
</gene>
<name>A0A1G5RT00_PSEXY</name>
<evidence type="ECO:0000313" key="2">
    <source>
        <dbReference type="Proteomes" id="UP000199428"/>
    </source>
</evidence>
<reference evidence="1 2" key="1">
    <citation type="submission" date="2016-10" db="EMBL/GenBank/DDBJ databases">
        <authorList>
            <person name="de Groot N.N."/>
        </authorList>
    </citation>
    <scope>NUCLEOTIDE SEQUENCE [LARGE SCALE GENOMIC DNA]</scope>
    <source>
        <strain evidence="1 2">DSM 10317</strain>
    </source>
</reference>
<dbReference type="AlphaFoldDB" id="A0A1G5RT00"/>